<dbReference type="Pfam" id="PF07729">
    <property type="entry name" value="FCD"/>
    <property type="match status" value="1"/>
</dbReference>
<dbReference type="SUPFAM" id="SSF46785">
    <property type="entry name" value="Winged helix' DNA-binding domain"/>
    <property type="match status" value="1"/>
</dbReference>
<feature type="domain" description="HTH gntR-type" evidence="4">
    <location>
        <begin position="4"/>
        <end position="71"/>
    </location>
</feature>
<name>A0ABP9APD6_9MICO</name>
<keyword evidence="3" id="KW-0804">Transcription</keyword>
<proteinExistence type="predicted"/>
<keyword evidence="2" id="KW-0238">DNA-binding</keyword>
<dbReference type="InterPro" id="IPR000524">
    <property type="entry name" value="Tscrpt_reg_HTH_GntR"/>
</dbReference>
<accession>A0ABP9APD6</accession>
<evidence type="ECO:0000259" key="4">
    <source>
        <dbReference type="PROSITE" id="PS50949"/>
    </source>
</evidence>
<keyword evidence="6" id="KW-1185">Reference proteome</keyword>
<dbReference type="CDD" id="cd07377">
    <property type="entry name" value="WHTH_GntR"/>
    <property type="match status" value="1"/>
</dbReference>
<dbReference type="EMBL" id="BAABKO010000006">
    <property type="protein sequence ID" value="GAA4783760.1"/>
    <property type="molecule type" value="Genomic_DNA"/>
</dbReference>
<dbReference type="PROSITE" id="PS50949">
    <property type="entry name" value="HTH_GNTR"/>
    <property type="match status" value="1"/>
</dbReference>
<dbReference type="Gene3D" id="1.10.10.10">
    <property type="entry name" value="Winged helix-like DNA-binding domain superfamily/Winged helix DNA-binding domain"/>
    <property type="match status" value="1"/>
</dbReference>
<dbReference type="PANTHER" id="PTHR43537:SF24">
    <property type="entry name" value="GLUCONATE OPERON TRANSCRIPTIONAL REPRESSOR"/>
    <property type="match status" value="1"/>
</dbReference>
<dbReference type="InterPro" id="IPR011711">
    <property type="entry name" value="GntR_C"/>
</dbReference>
<dbReference type="PRINTS" id="PR00035">
    <property type="entry name" value="HTHGNTR"/>
</dbReference>
<reference evidence="6" key="1">
    <citation type="journal article" date="2019" name="Int. J. Syst. Evol. Microbiol.">
        <title>The Global Catalogue of Microorganisms (GCM) 10K type strain sequencing project: providing services to taxonomists for standard genome sequencing and annotation.</title>
        <authorList>
            <consortium name="The Broad Institute Genomics Platform"/>
            <consortium name="The Broad Institute Genome Sequencing Center for Infectious Disease"/>
            <person name="Wu L."/>
            <person name="Ma J."/>
        </authorList>
    </citation>
    <scope>NUCLEOTIDE SEQUENCE [LARGE SCALE GENOMIC DNA]</scope>
    <source>
        <strain evidence="6">JCM 18537</strain>
    </source>
</reference>
<dbReference type="RefSeq" id="WP_345441343.1">
    <property type="nucleotide sequence ID" value="NZ_BAABKO010000006.1"/>
</dbReference>
<evidence type="ECO:0000256" key="2">
    <source>
        <dbReference type="ARBA" id="ARBA00023125"/>
    </source>
</evidence>
<evidence type="ECO:0000313" key="5">
    <source>
        <dbReference type="EMBL" id="GAA4783760.1"/>
    </source>
</evidence>
<dbReference type="Pfam" id="PF00392">
    <property type="entry name" value="GntR"/>
    <property type="match status" value="1"/>
</dbReference>
<dbReference type="SMART" id="SM00345">
    <property type="entry name" value="HTH_GNTR"/>
    <property type="match status" value="1"/>
</dbReference>
<dbReference type="SMART" id="SM00895">
    <property type="entry name" value="FCD"/>
    <property type="match status" value="1"/>
</dbReference>
<dbReference type="Gene3D" id="1.20.120.530">
    <property type="entry name" value="GntR ligand-binding domain-like"/>
    <property type="match status" value="1"/>
</dbReference>
<dbReference type="InterPro" id="IPR008920">
    <property type="entry name" value="TF_FadR/GntR_C"/>
</dbReference>
<dbReference type="InterPro" id="IPR036390">
    <property type="entry name" value="WH_DNA-bd_sf"/>
</dbReference>
<protein>
    <submittedName>
        <fullName evidence="5">GntR family transcriptional regulator</fullName>
    </submittedName>
</protein>
<evidence type="ECO:0000313" key="6">
    <source>
        <dbReference type="Proteomes" id="UP001501645"/>
    </source>
</evidence>
<dbReference type="InterPro" id="IPR036388">
    <property type="entry name" value="WH-like_DNA-bd_sf"/>
</dbReference>
<sequence>MAEKTRAQAVYEELRARILDGRLPAGEAIRERDLAAELGVSRVPIREAMSPLELAGLVSVTPRKTAVVTTITRRDVDELYDIRAALEPLVARTAATAVASGADPTALLAVVDAASDALDARDLRTFHVESGRVHGAIEAIAGNRLFISTMGPLNERSNRLNIANMSTDPSVRHDEHVRLAKAIGEGDAQLAGSLAHAHVEWGRRRTIATLSDVPGFIAEG</sequence>
<comment type="caution">
    <text evidence="5">The sequence shown here is derived from an EMBL/GenBank/DDBJ whole genome shotgun (WGS) entry which is preliminary data.</text>
</comment>
<organism evidence="5 6">
    <name type="scientific">Microbacterium gilvum</name>
    <dbReference type="NCBI Taxonomy" id="1336204"/>
    <lineage>
        <taxon>Bacteria</taxon>
        <taxon>Bacillati</taxon>
        <taxon>Actinomycetota</taxon>
        <taxon>Actinomycetes</taxon>
        <taxon>Micrococcales</taxon>
        <taxon>Microbacteriaceae</taxon>
        <taxon>Microbacterium</taxon>
    </lineage>
</organism>
<dbReference type="Proteomes" id="UP001501645">
    <property type="component" value="Unassembled WGS sequence"/>
</dbReference>
<dbReference type="PANTHER" id="PTHR43537">
    <property type="entry name" value="TRANSCRIPTIONAL REGULATOR, GNTR FAMILY"/>
    <property type="match status" value="1"/>
</dbReference>
<keyword evidence="1" id="KW-0805">Transcription regulation</keyword>
<gene>
    <name evidence="5" type="ORF">GCM10023351_31480</name>
</gene>
<evidence type="ECO:0000256" key="3">
    <source>
        <dbReference type="ARBA" id="ARBA00023163"/>
    </source>
</evidence>
<evidence type="ECO:0000256" key="1">
    <source>
        <dbReference type="ARBA" id="ARBA00023015"/>
    </source>
</evidence>
<dbReference type="SUPFAM" id="SSF48008">
    <property type="entry name" value="GntR ligand-binding domain-like"/>
    <property type="match status" value="1"/>
</dbReference>